<feature type="transmembrane region" description="Helical" evidence="1">
    <location>
        <begin position="798"/>
        <end position="814"/>
    </location>
</feature>
<feature type="transmembrane region" description="Helical" evidence="1">
    <location>
        <begin position="420"/>
        <end position="437"/>
    </location>
</feature>
<feature type="transmembrane region" description="Helical" evidence="1">
    <location>
        <begin position="356"/>
        <end position="375"/>
    </location>
</feature>
<feature type="transmembrane region" description="Helical" evidence="1">
    <location>
        <begin position="326"/>
        <end position="344"/>
    </location>
</feature>
<protein>
    <recommendedName>
        <fullName evidence="2">CAAX prenyl protease 2/Lysostaphin resistance protein A-like domain-containing protein</fullName>
    </recommendedName>
</protein>
<feature type="transmembrane region" description="Helical" evidence="1">
    <location>
        <begin position="727"/>
        <end position="748"/>
    </location>
</feature>
<keyword evidence="4" id="KW-1185">Reference proteome</keyword>
<feature type="transmembrane region" description="Helical" evidence="1">
    <location>
        <begin position="768"/>
        <end position="786"/>
    </location>
</feature>
<feature type="transmembrane region" description="Helical" evidence="1">
    <location>
        <begin position="49"/>
        <end position="76"/>
    </location>
</feature>
<proteinExistence type="predicted"/>
<dbReference type="AlphaFoldDB" id="A0A512ALC1"/>
<reference evidence="3 4" key="1">
    <citation type="submission" date="2019-07" db="EMBL/GenBank/DDBJ databases">
        <title>Whole genome shotgun sequence of Novosphingobium sediminis NBRC 106119.</title>
        <authorList>
            <person name="Hosoyama A."/>
            <person name="Uohara A."/>
            <person name="Ohji S."/>
            <person name="Ichikawa N."/>
        </authorList>
    </citation>
    <scope>NUCLEOTIDE SEQUENCE [LARGE SCALE GENOMIC DNA]</scope>
    <source>
        <strain evidence="3 4">NBRC 106119</strain>
    </source>
</reference>
<dbReference type="Pfam" id="PF02517">
    <property type="entry name" value="Rce1-like"/>
    <property type="match status" value="1"/>
</dbReference>
<sequence>MSAASPPGTWGTVRLLLASARRRTEGRRQRQQQLLNQRSDGKGFDWSSIGTFILVIVSLIIQGCAAGSIVMAVYAGQRAEAELQGRMIVSTDFIEQVRAAEQINYAAPQLRIEALSEAIENEAYEIAPARSDLDRKEVAARLRAIVASSGSRNLVTKDDAQHGLKPAGLAAPIPAFLGSALLLLWLIALVCQGEGLELDLTRRRHPMWEWLFSHPVRPRAVFLAEMIAPLATNPAYWAVPLMVGGLFLVAYDPLYGLAAAALIGVPISVAAGCLGKSLEIGAMLRLPPRTRGGVIGILSWLGFVGTFGPIVGLVMINWLVAHFASQFAFAARLPAPLLGLFLGFDGAGGQSFVRALAFGWLLAGGMLGFAVWFSVRSLRNGLAGAFAAETVATSPAQQVRFGRQPLYRKEVLWFLRDRSAIVQTILIPLTIAAYDMFQMRGVLGYAAESWNFLAGAAIVLGTYMLWVLGPKSLVSEGAALWIALTWPQGMESMLKAKAWLWSLIATLLVAVLLLLGCALFPQDTWKIALVGMGWYVFARSMAEKAVTLVTVVSESGEAQPVPAGRRWAAQLGMFTFAVGICTQVWSLAIVGIVYSWVTAAAMWENFRARLPYLYDPWSEKLPPPPTLMHAMIAISAMIEVSSIIAALAAGFGGQASVPVAMAIGYSASAVLVSIVTARILEDRGMHPAAAWLWSPPSQHTVHMFVAPWETLWRLFRDYGRAMAEGLALGLLLGGFLWVYIHVLAMYPAFAPGIAATHAQFAANPALRLSYGFIAILCAPFAEEYLFRGLLYRALDRQWGGWKAVFAAAAFFAIYHPPMAWLPVGLLGALSCLLFKRTGRLAPSVVLHMTYNTVAVLTT</sequence>
<dbReference type="EMBL" id="BJYR01000015">
    <property type="protein sequence ID" value="GEO00488.1"/>
    <property type="molecule type" value="Genomic_DNA"/>
</dbReference>
<dbReference type="GO" id="GO:0080120">
    <property type="term" value="P:CAAX-box protein maturation"/>
    <property type="evidence" value="ECO:0007669"/>
    <property type="project" value="UniProtKB-ARBA"/>
</dbReference>
<comment type="caution">
    <text evidence="3">The sequence shown here is derived from an EMBL/GenBank/DDBJ whole genome shotgun (WGS) entry which is preliminary data.</text>
</comment>
<feature type="transmembrane region" description="Helical" evidence="1">
    <location>
        <begin position="254"/>
        <end position="274"/>
    </location>
</feature>
<dbReference type="InterPro" id="IPR052710">
    <property type="entry name" value="CAAX_protease"/>
</dbReference>
<dbReference type="PANTHER" id="PTHR36435:SF1">
    <property type="entry name" value="CAAX AMINO TERMINAL PROTEASE FAMILY PROTEIN"/>
    <property type="match status" value="1"/>
</dbReference>
<name>A0A512ALC1_9SPHN</name>
<keyword evidence="1" id="KW-0472">Membrane</keyword>
<accession>A0A512ALC1</accession>
<evidence type="ECO:0000259" key="2">
    <source>
        <dbReference type="Pfam" id="PF02517"/>
    </source>
</evidence>
<dbReference type="OrthoDB" id="193898at2"/>
<feature type="transmembrane region" description="Helical" evidence="1">
    <location>
        <begin position="498"/>
        <end position="520"/>
    </location>
</feature>
<dbReference type="GO" id="GO:0004175">
    <property type="term" value="F:endopeptidase activity"/>
    <property type="evidence" value="ECO:0007669"/>
    <property type="project" value="UniProtKB-ARBA"/>
</dbReference>
<dbReference type="RefSeq" id="WP_147159820.1">
    <property type="nucleotide sequence ID" value="NZ_BJYR01000015.1"/>
</dbReference>
<gene>
    <name evidence="3" type="ORF">NSE01_23200</name>
</gene>
<feature type="transmembrane region" description="Helical" evidence="1">
    <location>
        <begin position="574"/>
        <end position="597"/>
    </location>
</feature>
<feature type="domain" description="CAAX prenyl protease 2/Lysostaphin resistance protein A-like" evidence="2">
    <location>
        <begin position="768"/>
        <end position="853"/>
    </location>
</feature>
<dbReference type="PANTHER" id="PTHR36435">
    <property type="entry name" value="SLR1288 PROTEIN"/>
    <property type="match status" value="1"/>
</dbReference>
<organism evidence="3 4">
    <name type="scientific">Novosphingobium sediminis</name>
    <dbReference type="NCBI Taxonomy" id="707214"/>
    <lineage>
        <taxon>Bacteria</taxon>
        <taxon>Pseudomonadati</taxon>
        <taxon>Pseudomonadota</taxon>
        <taxon>Alphaproteobacteria</taxon>
        <taxon>Sphingomonadales</taxon>
        <taxon>Sphingomonadaceae</taxon>
        <taxon>Novosphingobium</taxon>
    </lineage>
</organism>
<evidence type="ECO:0000313" key="4">
    <source>
        <dbReference type="Proteomes" id="UP000321464"/>
    </source>
</evidence>
<feature type="transmembrane region" description="Helical" evidence="1">
    <location>
        <begin position="627"/>
        <end position="652"/>
    </location>
</feature>
<dbReference type="Proteomes" id="UP000321464">
    <property type="component" value="Unassembled WGS sequence"/>
</dbReference>
<keyword evidence="1" id="KW-1133">Transmembrane helix</keyword>
<keyword evidence="1" id="KW-0812">Transmembrane</keyword>
<evidence type="ECO:0000313" key="3">
    <source>
        <dbReference type="EMBL" id="GEO00488.1"/>
    </source>
</evidence>
<feature type="transmembrane region" description="Helical" evidence="1">
    <location>
        <begin position="449"/>
        <end position="468"/>
    </location>
</feature>
<feature type="transmembrane region" description="Helical" evidence="1">
    <location>
        <begin position="167"/>
        <end position="190"/>
    </location>
</feature>
<feature type="transmembrane region" description="Helical" evidence="1">
    <location>
        <begin position="295"/>
        <end position="320"/>
    </location>
</feature>
<evidence type="ECO:0000256" key="1">
    <source>
        <dbReference type="SAM" id="Phobius"/>
    </source>
</evidence>
<dbReference type="InterPro" id="IPR003675">
    <property type="entry name" value="Rce1/LyrA-like_dom"/>
</dbReference>